<protein>
    <submittedName>
        <fullName evidence="1">Uncharacterized protein</fullName>
    </submittedName>
</protein>
<dbReference type="Proteomes" id="UP000325614">
    <property type="component" value="Chromosome"/>
</dbReference>
<dbReference type="KEGG" id="mico:GDR74_04855"/>
<proteinExistence type="predicted"/>
<evidence type="ECO:0000313" key="1">
    <source>
        <dbReference type="EMBL" id="QFU15595.1"/>
    </source>
</evidence>
<name>A0A5P9JWL6_9HYPH</name>
<dbReference type="EMBL" id="CP045423">
    <property type="protein sequence ID" value="QFU15595.1"/>
    <property type="molecule type" value="Genomic_DNA"/>
</dbReference>
<dbReference type="RefSeq" id="WP_152585240.1">
    <property type="nucleotide sequence ID" value="NZ_CP045423.1"/>
</dbReference>
<gene>
    <name evidence="1" type="ORF">GDR74_04855</name>
</gene>
<sequence length="59" mass="6355">MTIRLPGAAQVPSVAETTLDELKHAVRALRALHPRSALADLADARIAALEELRRKNGEA</sequence>
<accession>A0A5P9JWL6</accession>
<keyword evidence="2" id="KW-1185">Reference proteome</keyword>
<dbReference type="AlphaFoldDB" id="A0A5P9JWL6"/>
<organism evidence="1 2">
    <name type="scientific">Microvirga thermotolerans</name>
    <dbReference type="NCBI Taxonomy" id="2651334"/>
    <lineage>
        <taxon>Bacteria</taxon>
        <taxon>Pseudomonadati</taxon>
        <taxon>Pseudomonadota</taxon>
        <taxon>Alphaproteobacteria</taxon>
        <taxon>Hyphomicrobiales</taxon>
        <taxon>Methylobacteriaceae</taxon>
        <taxon>Microvirga</taxon>
    </lineage>
</organism>
<reference evidence="1 2" key="1">
    <citation type="submission" date="2019-10" db="EMBL/GenBank/DDBJ databases">
        <title>Isolation, Identification of Microvirga thermotolerans HR1, a novel thermophilic bacterium and Comparative Genomics of the genus Microvirga.</title>
        <authorList>
            <person name="Li J."/>
            <person name="Zhang W."/>
            <person name="Lin M."/>
            <person name="Wang J."/>
        </authorList>
    </citation>
    <scope>NUCLEOTIDE SEQUENCE [LARGE SCALE GENOMIC DNA]</scope>
    <source>
        <strain evidence="1 2">HR1</strain>
    </source>
</reference>
<evidence type="ECO:0000313" key="2">
    <source>
        <dbReference type="Proteomes" id="UP000325614"/>
    </source>
</evidence>